<keyword evidence="1" id="KW-0472">Membrane</keyword>
<dbReference type="EMBL" id="QNGE01000091">
    <property type="protein sequence ID" value="KAA3681978.1"/>
    <property type="molecule type" value="Genomic_DNA"/>
</dbReference>
<dbReference type="SUPFAM" id="SSF63451">
    <property type="entry name" value="LEM domain"/>
    <property type="match status" value="1"/>
</dbReference>
<evidence type="ECO:0000256" key="1">
    <source>
        <dbReference type="SAM" id="Phobius"/>
    </source>
</evidence>
<feature type="non-terminal residue" evidence="3">
    <location>
        <position position="1"/>
    </location>
</feature>
<protein>
    <recommendedName>
        <fullName evidence="2">LEM domain-containing protein</fullName>
    </recommendedName>
</protein>
<name>A0A5J4P3R0_9TREM</name>
<dbReference type="InterPro" id="IPR003887">
    <property type="entry name" value="LEM_dom"/>
</dbReference>
<organism evidence="3 4">
    <name type="scientific">Paragonimus westermani</name>
    <dbReference type="NCBI Taxonomy" id="34504"/>
    <lineage>
        <taxon>Eukaryota</taxon>
        <taxon>Metazoa</taxon>
        <taxon>Spiralia</taxon>
        <taxon>Lophotrochozoa</taxon>
        <taxon>Platyhelminthes</taxon>
        <taxon>Trematoda</taxon>
        <taxon>Digenea</taxon>
        <taxon>Plagiorchiida</taxon>
        <taxon>Troglotremata</taxon>
        <taxon>Troglotrematidae</taxon>
        <taxon>Paragonimus</taxon>
    </lineage>
</organism>
<feature type="transmembrane region" description="Helical" evidence="1">
    <location>
        <begin position="112"/>
        <end position="130"/>
    </location>
</feature>
<reference evidence="3 4" key="1">
    <citation type="journal article" date="2019" name="Gigascience">
        <title>Whole-genome sequence of the oriental lung fluke Paragonimus westermani.</title>
        <authorList>
            <person name="Oey H."/>
            <person name="Zakrzewski M."/>
            <person name="Narain K."/>
            <person name="Devi K.R."/>
            <person name="Agatsuma T."/>
            <person name="Nawaratna S."/>
            <person name="Gobert G.N."/>
            <person name="Jones M.K."/>
            <person name="Ragan M.A."/>
            <person name="McManus D.P."/>
            <person name="Krause L."/>
        </authorList>
    </citation>
    <scope>NUCLEOTIDE SEQUENCE [LARGE SCALE GENOMIC DNA]</scope>
    <source>
        <strain evidence="3 4">IND2009</strain>
    </source>
</reference>
<comment type="caution">
    <text evidence="3">The sequence shown here is derived from an EMBL/GenBank/DDBJ whole genome shotgun (WGS) entry which is preliminary data.</text>
</comment>
<keyword evidence="1" id="KW-0812">Transmembrane</keyword>
<dbReference type="AlphaFoldDB" id="A0A5J4P3R0"/>
<gene>
    <name evidence="3" type="ORF">DEA37_0000013</name>
</gene>
<keyword evidence="4" id="KW-1185">Reference proteome</keyword>
<evidence type="ECO:0000259" key="2">
    <source>
        <dbReference type="PROSITE" id="PS50954"/>
    </source>
</evidence>
<feature type="domain" description="LEM" evidence="2">
    <location>
        <begin position="16"/>
        <end position="61"/>
    </location>
</feature>
<dbReference type="Pfam" id="PF03020">
    <property type="entry name" value="LEM"/>
    <property type="match status" value="1"/>
</dbReference>
<dbReference type="InterPro" id="IPR011015">
    <property type="entry name" value="LEM/LEM-like_dom_sf"/>
</dbReference>
<sequence>GASATVSSSMSVSSVVSGVSNLSDDEIRSKLKDFGYNPPPIQDDITRKILRKKLIRFIDPSITFEEKVWSDEDSKDDEMKVTSTRLRRCYENPGSPVPVKNRPGRQLGLTRLIAFFSVVTLVPLLLYVWYFV</sequence>
<proteinExistence type="predicted"/>
<dbReference type="Gene3D" id="1.10.720.40">
    <property type="match status" value="1"/>
</dbReference>
<dbReference type="Proteomes" id="UP000324629">
    <property type="component" value="Unassembled WGS sequence"/>
</dbReference>
<keyword evidence="1" id="KW-1133">Transmembrane helix</keyword>
<evidence type="ECO:0000313" key="3">
    <source>
        <dbReference type="EMBL" id="KAA3681978.1"/>
    </source>
</evidence>
<accession>A0A5J4P3R0</accession>
<evidence type="ECO:0000313" key="4">
    <source>
        <dbReference type="Proteomes" id="UP000324629"/>
    </source>
</evidence>
<dbReference type="PROSITE" id="PS50954">
    <property type="entry name" value="LEM"/>
    <property type="match status" value="1"/>
</dbReference>
<dbReference type="CDD" id="cd12934">
    <property type="entry name" value="LEM"/>
    <property type="match status" value="1"/>
</dbReference>